<accession>A0ABT0AXQ1</accession>
<dbReference type="Proteomes" id="UP001162880">
    <property type="component" value="Unassembled WGS sequence"/>
</dbReference>
<comment type="caution">
    <text evidence="1">The sequence shown here is derived from an EMBL/GenBank/DDBJ whole genome shotgun (WGS) entry which is preliminary data.</text>
</comment>
<proteinExistence type="predicted"/>
<evidence type="ECO:0000313" key="2">
    <source>
        <dbReference type="Proteomes" id="UP001162880"/>
    </source>
</evidence>
<organism evidence="1 2">
    <name type="scientific">Novosphingobium album</name>
    <name type="common">ex Hu et al. 2023</name>
    <dbReference type="NCBI Taxonomy" id="2930093"/>
    <lineage>
        <taxon>Bacteria</taxon>
        <taxon>Pseudomonadati</taxon>
        <taxon>Pseudomonadota</taxon>
        <taxon>Alphaproteobacteria</taxon>
        <taxon>Sphingomonadales</taxon>
        <taxon>Sphingomonadaceae</taxon>
        <taxon>Novosphingobium</taxon>
    </lineage>
</organism>
<name>A0ABT0AXQ1_9SPHN</name>
<protein>
    <submittedName>
        <fullName evidence="1">Uncharacterized protein</fullName>
    </submittedName>
</protein>
<sequence>MTEVAAATLSTGIFSDSRRHTRYQGSLLGSIEGGCEIERGMNNLQCPNPIKIYNLFIPNIPQTPHLNRFILADSIIATITNIFLVKWINLHKKHDPSW</sequence>
<evidence type="ECO:0000313" key="1">
    <source>
        <dbReference type="EMBL" id="MCJ2177420.1"/>
    </source>
</evidence>
<reference evidence="1" key="1">
    <citation type="submission" date="2022-03" db="EMBL/GenBank/DDBJ databases">
        <title>Identification of a novel bacterium isolated from mangrove sediments.</title>
        <authorList>
            <person name="Pan X."/>
        </authorList>
    </citation>
    <scope>NUCLEOTIDE SEQUENCE</scope>
    <source>
        <strain evidence="1">B2580</strain>
    </source>
</reference>
<dbReference type="EMBL" id="JALHLE010000003">
    <property type="protein sequence ID" value="MCJ2177420.1"/>
    <property type="molecule type" value="Genomic_DNA"/>
</dbReference>
<keyword evidence="2" id="KW-1185">Reference proteome</keyword>
<gene>
    <name evidence="1" type="ORF">MTR64_02495</name>
</gene>